<gene>
    <name evidence="1" type="ORF">AWB74_02517</name>
</gene>
<reference evidence="1" key="1">
    <citation type="submission" date="2016-01" db="EMBL/GenBank/DDBJ databases">
        <authorList>
            <person name="Peeters C."/>
        </authorList>
    </citation>
    <scope>NUCLEOTIDE SEQUENCE [LARGE SCALE GENOMIC DNA]</scope>
    <source>
        <strain evidence="1">LMG 29317</strain>
    </source>
</reference>
<comment type="caution">
    <text evidence="1">The sequence shown here is derived from an EMBL/GenBank/DDBJ whole genome shotgun (WGS) entry which is preliminary data.</text>
</comment>
<dbReference type="AlphaFoldDB" id="A0A158IEQ3"/>
<dbReference type="Proteomes" id="UP000055019">
    <property type="component" value="Unassembled WGS sequence"/>
</dbReference>
<keyword evidence="2" id="KW-1185">Reference proteome</keyword>
<evidence type="ECO:0000313" key="2">
    <source>
        <dbReference type="Proteomes" id="UP000055019"/>
    </source>
</evidence>
<sequence>MPGRFRGSPGALLRWLAKDGLRERVGAGQTDGYSTAIDSVMFWRM</sequence>
<proteinExistence type="predicted"/>
<accession>A0A158IEQ3</accession>
<dbReference type="EMBL" id="FCOM02000008">
    <property type="protein sequence ID" value="SAL55102.1"/>
    <property type="molecule type" value="Genomic_DNA"/>
</dbReference>
<evidence type="ECO:0000313" key="1">
    <source>
        <dbReference type="EMBL" id="SAL55102.1"/>
    </source>
</evidence>
<name>A0A158IEQ3_9BURK</name>
<protein>
    <submittedName>
        <fullName evidence="1">Uncharacterized protein</fullName>
    </submittedName>
</protein>
<organism evidence="1 2">
    <name type="scientific">Caballeronia arvi</name>
    <dbReference type="NCBI Taxonomy" id="1777135"/>
    <lineage>
        <taxon>Bacteria</taxon>
        <taxon>Pseudomonadati</taxon>
        <taxon>Pseudomonadota</taxon>
        <taxon>Betaproteobacteria</taxon>
        <taxon>Burkholderiales</taxon>
        <taxon>Burkholderiaceae</taxon>
        <taxon>Caballeronia</taxon>
    </lineage>
</organism>